<dbReference type="Pfam" id="PF03995">
    <property type="entry name" value="Inhibitor_I36"/>
    <property type="match status" value="1"/>
</dbReference>
<keyword evidence="3" id="KW-1185">Reference proteome</keyword>
<evidence type="ECO:0000256" key="1">
    <source>
        <dbReference type="SAM" id="SignalP"/>
    </source>
</evidence>
<proteinExistence type="predicted"/>
<feature type="signal peptide" evidence="1">
    <location>
        <begin position="1"/>
        <end position="27"/>
    </location>
</feature>
<keyword evidence="1" id="KW-0732">Signal</keyword>
<dbReference type="InterPro" id="IPR011024">
    <property type="entry name" value="G_crystallin-like"/>
</dbReference>
<dbReference type="EMBL" id="JBHSDP010000024">
    <property type="protein sequence ID" value="MFC4330647.1"/>
    <property type="molecule type" value="Genomic_DNA"/>
</dbReference>
<dbReference type="SUPFAM" id="SSF49695">
    <property type="entry name" value="gamma-Crystallin-like"/>
    <property type="match status" value="1"/>
</dbReference>
<evidence type="ECO:0000313" key="2">
    <source>
        <dbReference type="EMBL" id="MFC4330647.1"/>
    </source>
</evidence>
<dbReference type="Gene3D" id="2.60.20.10">
    <property type="entry name" value="Crystallins"/>
    <property type="match status" value="1"/>
</dbReference>
<sequence length="125" mass="13970">MRRLRHLCLVLGALAALLGATTGPAQAAPAAYQCDAAHDHDGVLVIFADRDYGGECRASSYPQVGDLRNVGFNDTISSLKNRTPNTLCFYSDSENKGKVFQIHAWEWWWTLPDWIDDQISSYDFC</sequence>
<organism evidence="2 3">
    <name type="scientific">Streptomyces andamanensis</name>
    <dbReference type="NCBI Taxonomy" id="1565035"/>
    <lineage>
        <taxon>Bacteria</taxon>
        <taxon>Bacillati</taxon>
        <taxon>Actinomycetota</taxon>
        <taxon>Actinomycetes</taxon>
        <taxon>Kitasatosporales</taxon>
        <taxon>Streptomycetaceae</taxon>
        <taxon>Streptomyces</taxon>
    </lineage>
</organism>
<reference evidence="3" key="1">
    <citation type="journal article" date="2019" name="Int. J. Syst. Evol. Microbiol.">
        <title>The Global Catalogue of Microorganisms (GCM) 10K type strain sequencing project: providing services to taxonomists for standard genome sequencing and annotation.</title>
        <authorList>
            <consortium name="The Broad Institute Genomics Platform"/>
            <consortium name="The Broad Institute Genome Sequencing Center for Infectious Disease"/>
            <person name="Wu L."/>
            <person name="Ma J."/>
        </authorList>
    </citation>
    <scope>NUCLEOTIDE SEQUENCE [LARGE SCALE GENOMIC DNA]</scope>
    <source>
        <strain evidence="3">PCU 347</strain>
    </source>
</reference>
<dbReference type="RefSeq" id="WP_381741629.1">
    <property type="nucleotide sequence ID" value="NZ_JBHSDP010000024.1"/>
</dbReference>
<accession>A0ABV8TJN3</accession>
<name>A0ABV8TJN3_9ACTN</name>
<dbReference type="Proteomes" id="UP001595824">
    <property type="component" value="Unassembled WGS sequence"/>
</dbReference>
<feature type="chain" id="PRO_5047342455" evidence="1">
    <location>
        <begin position="28"/>
        <end position="125"/>
    </location>
</feature>
<gene>
    <name evidence="2" type="ORF">ACFPC0_23245</name>
</gene>
<protein>
    <submittedName>
        <fullName evidence="2">Peptidase inhibitor family I36 protein</fullName>
    </submittedName>
</protein>
<comment type="caution">
    <text evidence="2">The sequence shown here is derived from an EMBL/GenBank/DDBJ whole genome shotgun (WGS) entry which is preliminary data.</text>
</comment>
<evidence type="ECO:0000313" key="3">
    <source>
        <dbReference type="Proteomes" id="UP001595824"/>
    </source>
</evidence>